<proteinExistence type="predicted"/>
<feature type="compositionally biased region" description="Basic residues" evidence="1">
    <location>
        <begin position="33"/>
        <end position="47"/>
    </location>
</feature>
<evidence type="ECO:0000313" key="3">
    <source>
        <dbReference type="Proteomes" id="UP001478817"/>
    </source>
</evidence>
<organism evidence="2 3">
    <name type="scientific">Paratractidigestivibacter faecalis</name>
    <dbReference type="NCBI Taxonomy" id="2292441"/>
    <lineage>
        <taxon>Bacteria</taxon>
        <taxon>Bacillati</taxon>
        <taxon>Actinomycetota</taxon>
        <taxon>Coriobacteriia</taxon>
        <taxon>Coriobacteriales</taxon>
        <taxon>Atopobiaceae</taxon>
        <taxon>Paratractidigestivibacter</taxon>
    </lineage>
</organism>
<feature type="region of interest" description="Disordered" evidence="1">
    <location>
        <begin position="1"/>
        <end position="47"/>
    </location>
</feature>
<dbReference type="RefSeq" id="WP_157966959.1">
    <property type="nucleotide sequence ID" value="NZ_JBBNGS010000002.1"/>
</dbReference>
<name>A0ABV1IDN2_9ACTN</name>
<gene>
    <name evidence="2" type="ORF">AAAT05_01435</name>
</gene>
<protein>
    <submittedName>
        <fullName evidence="2">Uncharacterized protein</fullName>
    </submittedName>
</protein>
<dbReference type="Proteomes" id="UP001478817">
    <property type="component" value="Unassembled WGS sequence"/>
</dbReference>
<comment type="caution">
    <text evidence="2">The sequence shown here is derived from an EMBL/GenBank/DDBJ whole genome shotgun (WGS) entry which is preliminary data.</text>
</comment>
<evidence type="ECO:0000313" key="2">
    <source>
        <dbReference type="EMBL" id="MEQ2637017.1"/>
    </source>
</evidence>
<keyword evidence="3" id="KW-1185">Reference proteome</keyword>
<dbReference type="GeneID" id="98644624"/>
<accession>A0ABV1IDN2</accession>
<evidence type="ECO:0000256" key="1">
    <source>
        <dbReference type="SAM" id="MobiDB-lite"/>
    </source>
</evidence>
<dbReference type="EMBL" id="JBBNGS010000002">
    <property type="protein sequence ID" value="MEQ2637017.1"/>
    <property type="molecule type" value="Genomic_DNA"/>
</dbReference>
<sequence>MAEYVFVPTGARVSSSSELGAPLWRRVEEPKPKAKAKTRRSPAPKKE</sequence>
<reference evidence="2 3" key="1">
    <citation type="submission" date="2024-04" db="EMBL/GenBank/DDBJ databases">
        <title>Human intestinal bacterial collection.</title>
        <authorList>
            <person name="Pauvert C."/>
            <person name="Hitch T.C.A."/>
            <person name="Clavel T."/>
        </authorList>
    </citation>
    <scope>NUCLEOTIDE SEQUENCE [LARGE SCALE GENOMIC DNA]</scope>
    <source>
        <strain evidence="2 3">CLA-AA-H197</strain>
    </source>
</reference>